<gene>
    <name evidence="1" type="ORF">SAMN02745157_3944</name>
</gene>
<dbReference type="EMBL" id="FQUP01000004">
    <property type="protein sequence ID" value="SHG29621.1"/>
    <property type="molecule type" value="Genomic_DNA"/>
</dbReference>
<name>A0A1M5IN02_9HYPH</name>
<dbReference type="Gene3D" id="3.10.450.50">
    <property type="match status" value="1"/>
</dbReference>
<dbReference type="AlphaFoldDB" id="A0A1M5IN02"/>
<dbReference type="OrthoDB" id="9791198at2"/>
<dbReference type="SUPFAM" id="SSF54427">
    <property type="entry name" value="NTF2-like"/>
    <property type="match status" value="1"/>
</dbReference>
<accession>A0A1M5IN02</accession>
<organism evidence="1 2">
    <name type="scientific">Kaistia soli DSM 19436</name>
    <dbReference type="NCBI Taxonomy" id="1122133"/>
    <lineage>
        <taxon>Bacteria</taxon>
        <taxon>Pseudomonadati</taxon>
        <taxon>Pseudomonadota</taxon>
        <taxon>Alphaproteobacteria</taxon>
        <taxon>Hyphomicrobiales</taxon>
        <taxon>Kaistiaceae</taxon>
        <taxon>Kaistia</taxon>
    </lineage>
</organism>
<keyword evidence="2" id="KW-1185">Reference proteome</keyword>
<proteinExistence type="predicted"/>
<sequence>MVINDPETVAEVTEAFGRYEQGLIDADGPALDHLFWDSPYTVRYGDGQIQHGHAPIKAFNAKRRKTGPDRALTETIVTTFGREFATVSTLYVDVPPGKIGRQQQSWAKIDGDWHVVAAHVSVVDQVEIERQQA</sequence>
<dbReference type="STRING" id="1122133.SAMN02745157_3944"/>
<dbReference type="InterPro" id="IPR032710">
    <property type="entry name" value="NTF2-like_dom_sf"/>
</dbReference>
<dbReference type="Proteomes" id="UP000184485">
    <property type="component" value="Unassembled WGS sequence"/>
</dbReference>
<evidence type="ECO:0000313" key="2">
    <source>
        <dbReference type="Proteomes" id="UP000184485"/>
    </source>
</evidence>
<dbReference type="InterPro" id="IPR024507">
    <property type="entry name" value="AtzH-like"/>
</dbReference>
<evidence type="ECO:0000313" key="1">
    <source>
        <dbReference type="EMBL" id="SHG29621.1"/>
    </source>
</evidence>
<dbReference type="RefSeq" id="WP_073056238.1">
    <property type="nucleotide sequence ID" value="NZ_FQUP01000004.1"/>
</dbReference>
<dbReference type="Pfam" id="PF11533">
    <property type="entry name" value="AtzH-like"/>
    <property type="match status" value="1"/>
</dbReference>
<protein>
    <recommendedName>
        <fullName evidence="3">DUF4440 domain-containing protein</fullName>
    </recommendedName>
</protein>
<evidence type="ECO:0008006" key="3">
    <source>
        <dbReference type="Google" id="ProtNLM"/>
    </source>
</evidence>
<reference evidence="1 2" key="1">
    <citation type="submission" date="2016-11" db="EMBL/GenBank/DDBJ databases">
        <authorList>
            <person name="Jaros S."/>
            <person name="Januszkiewicz K."/>
            <person name="Wedrychowicz H."/>
        </authorList>
    </citation>
    <scope>NUCLEOTIDE SEQUENCE [LARGE SCALE GENOMIC DNA]</scope>
    <source>
        <strain evidence="1 2">DSM 19436</strain>
    </source>
</reference>